<proteinExistence type="predicted"/>
<evidence type="ECO:0000313" key="3">
    <source>
        <dbReference type="Proteomes" id="UP001160148"/>
    </source>
</evidence>
<dbReference type="EMBL" id="CARXXK010000003">
    <property type="protein sequence ID" value="CAI6362774.1"/>
    <property type="molecule type" value="Genomic_DNA"/>
</dbReference>
<reference evidence="2 3" key="1">
    <citation type="submission" date="2023-01" db="EMBL/GenBank/DDBJ databases">
        <authorList>
            <person name="Whitehead M."/>
        </authorList>
    </citation>
    <scope>NUCLEOTIDE SEQUENCE [LARGE SCALE GENOMIC DNA]</scope>
</reference>
<gene>
    <name evidence="2" type="ORF">MEUPH1_LOCUS17813</name>
</gene>
<feature type="compositionally biased region" description="Basic residues" evidence="1">
    <location>
        <begin position="30"/>
        <end position="39"/>
    </location>
</feature>
<name>A0AAV0X348_9HEMI</name>
<comment type="caution">
    <text evidence="2">The sequence shown here is derived from an EMBL/GenBank/DDBJ whole genome shotgun (WGS) entry which is preliminary data.</text>
</comment>
<feature type="region of interest" description="Disordered" evidence="1">
    <location>
        <begin position="1"/>
        <end position="52"/>
    </location>
</feature>
<organism evidence="2 3">
    <name type="scientific">Macrosiphum euphorbiae</name>
    <name type="common">potato aphid</name>
    <dbReference type="NCBI Taxonomy" id="13131"/>
    <lineage>
        <taxon>Eukaryota</taxon>
        <taxon>Metazoa</taxon>
        <taxon>Ecdysozoa</taxon>
        <taxon>Arthropoda</taxon>
        <taxon>Hexapoda</taxon>
        <taxon>Insecta</taxon>
        <taxon>Pterygota</taxon>
        <taxon>Neoptera</taxon>
        <taxon>Paraneoptera</taxon>
        <taxon>Hemiptera</taxon>
        <taxon>Sternorrhyncha</taxon>
        <taxon>Aphidomorpha</taxon>
        <taxon>Aphidoidea</taxon>
        <taxon>Aphididae</taxon>
        <taxon>Macrosiphini</taxon>
        <taxon>Macrosiphum</taxon>
    </lineage>
</organism>
<dbReference type="Proteomes" id="UP001160148">
    <property type="component" value="Unassembled WGS sequence"/>
</dbReference>
<evidence type="ECO:0000256" key="1">
    <source>
        <dbReference type="SAM" id="MobiDB-lite"/>
    </source>
</evidence>
<keyword evidence="3" id="KW-1185">Reference proteome</keyword>
<evidence type="ECO:0000313" key="2">
    <source>
        <dbReference type="EMBL" id="CAI6362774.1"/>
    </source>
</evidence>
<dbReference type="AlphaFoldDB" id="A0AAV0X348"/>
<accession>A0AAV0X348</accession>
<protein>
    <submittedName>
        <fullName evidence="2">Uncharacterized protein</fullName>
    </submittedName>
</protein>
<sequence>MKPAQVFASDSGGDMNDDQTGARAPNGIRARARRSHTAGRRTEVGGDGPWDAGLASCTAAAAGSPYMELHYTRRLPPMIFHRNGSSAIL</sequence>